<evidence type="ECO:0000256" key="8">
    <source>
        <dbReference type="ARBA" id="ARBA00031423"/>
    </source>
</evidence>
<name>A0ABW3JYG4_9BACT</name>
<dbReference type="SMART" id="SM00642">
    <property type="entry name" value="Aamy"/>
    <property type="match status" value="1"/>
</dbReference>
<evidence type="ECO:0000256" key="7">
    <source>
        <dbReference type="ARBA" id="ARBA00023277"/>
    </source>
</evidence>
<accession>A0ABW3JYG4</accession>
<evidence type="ECO:0000256" key="4">
    <source>
        <dbReference type="ARBA" id="ARBA00020295"/>
    </source>
</evidence>
<evidence type="ECO:0000256" key="2">
    <source>
        <dbReference type="ARBA" id="ARBA00005684"/>
    </source>
</evidence>
<dbReference type="NCBIfam" id="TIGR00217">
    <property type="entry name" value="malQ"/>
    <property type="match status" value="1"/>
</dbReference>
<dbReference type="PANTHER" id="PTHR32438">
    <property type="entry name" value="4-ALPHA-GLUCANOTRANSFERASE DPE1, CHLOROPLASTIC/AMYLOPLASTIC"/>
    <property type="match status" value="1"/>
</dbReference>
<comment type="caution">
    <text evidence="12">The sequence shown here is derived from an EMBL/GenBank/DDBJ whole genome shotgun (WGS) entry which is preliminary data.</text>
</comment>
<dbReference type="SUPFAM" id="SSF51445">
    <property type="entry name" value="(Trans)glycosidases"/>
    <property type="match status" value="2"/>
</dbReference>
<dbReference type="CDD" id="cd11336">
    <property type="entry name" value="AmyAc_MTSase"/>
    <property type="match status" value="1"/>
</dbReference>
<dbReference type="EMBL" id="JBHTKA010000001">
    <property type="protein sequence ID" value="MFD0998586.1"/>
    <property type="molecule type" value="Genomic_DNA"/>
</dbReference>
<dbReference type="NCBIfam" id="NF011080">
    <property type="entry name" value="PRK14508.1-3"/>
    <property type="match status" value="1"/>
</dbReference>
<evidence type="ECO:0000256" key="10">
    <source>
        <dbReference type="RuleBase" id="RU361207"/>
    </source>
</evidence>
<dbReference type="PANTHER" id="PTHR32438:SF5">
    <property type="entry name" value="4-ALPHA-GLUCANOTRANSFERASE DPE1, CHLOROPLASTIC_AMYLOPLASTIC"/>
    <property type="match status" value="1"/>
</dbReference>
<evidence type="ECO:0000256" key="6">
    <source>
        <dbReference type="ARBA" id="ARBA00022679"/>
    </source>
</evidence>
<dbReference type="Proteomes" id="UP001597112">
    <property type="component" value="Unassembled WGS sequence"/>
</dbReference>
<evidence type="ECO:0000313" key="13">
    <source>
        <dbReference type="Proteomes" id="UP001597112"/>
    </source>
</evidence>
<dbReference type="Gene3D" id="3.20.20.80">
    <property type="entry name" value="Glycosidases"/>
    <property type="match status" value="5"/>
</dbReference>
<dbReference type="InterPro" id="IPR017853">
    <property type="entry name" value="GH"/>
</dbReference>
<keyword evidence="13" id="KW-1185">Reference proteome</keyword>
<dbReference type="InterPro" id="IPR012767">
    <property type="entry name" value="Trehalose_TreY"/>
</dbReference>
<keyword evidence="6 10" id="KW-0808">Transferase</keyword>
<evidence type="ECO:0000256" key="9">
    <source>
        <dbReference type="ARBA" id="ARBA00031501"/>
    </source>
</evidence>
<protein>
    <recommendedName>
        <fullName evidence="4 10">4-alpha-glucanotransferase</fullName>
        <ecNumber evidence="3 10">2.4.1.25</ecNumber>
    </recommendedName>
    <alternativeName>
        <fullName evidence="8 10">Amylomaltase</fullName>
    </alternativeName>
    <alternativeName>
        <fullName evidence="9 10">Disproportionating enzyme</fullName>
    </alternativeName>
</protein>
<dbReference type="InterPro" id="IPR006047">
    <property type="entry name" value="GH13_cat_dom"/>
</dbReference>
<dbReference type="GO" id="GO:0047470">
    <property type="term" value="F:(1,4)-alpha-D-glucan 1-alpha-D-glucosylmutase activity"/>
    <property type="evidence" value="ECO:0007669"/>
    <property type="project" value="UniProtKB-EC"/>
</dbReference>
<evidence type="ECO:0000259" key="11">
    <source>
        <dbReference type="SMART" id="SM00642"/>
    </source>
</evidence>
<dbReference type="NCBIfam" id="TIGR02401">
    <property type="entry name" value="trehalose_TreY"/>
    <property type="match status" value="1"/>
</dbReference>
<comment type="similarity">
    <text evidence="2 10">Belongs to the disproportionating enzyme family.</text>
</comment>
<dbReference type="Pfam" id="PF02446">
    <property type="entry name" value="Glyco_hydro_77"/>
    <property type="match status" value="1"/>
</dbReference>
<keyword evidence="5 10" id="KW-0328">Glycosyltransferase</keyword>
<evidence type="ECO:0000256" key="1">
    <source>
        <dbReference type="ARBA" id="ARBA00000439"/>
    </source>
</evidence>
<keyword evidence="12" id="KW-0413">Isomerase</keyword>
<dbReference type="EC" id="2.4.1.25" evidence="3 10"/>
<comment type="catalytic activity">
    <reaction evidence="1 10">
        <text>Transfers a segment of a (1-&gt;4)-alpha-D-glucan to a new position in an acceptor, which may be glucose or a (1-&gt;4)-alpha-D-glucan.</text>
        <dbReference type="EC" id="2.4.1.25"/>
    </reaction>
</comment>
<sequence length="1404" mass="163623">MFNPVSTYRIQFHKDFNFSDFEESIPYLQKLGVHTIYASPVFEAVPGSTHGYDVVNPLRINPEIGTEEQLRNISNKLKQAGIKWIQDIVPNHMAFHSNNIWLMDVLEKGQNSVYASFFDLAWTSDLFQGRLVVPFLGGSVEDILFNKEITIEYFQQRLVFRYFESTYPIHPRSYATILQMDDAPESIQVFTKQIGELHSLDDAMNYTMRWHELLLQFGALMNNTDIRNYIENRLQVMNDTGEQLKAILDEQKYKLCEWQRSDEQINFRRFFTITNLIGLNVRNEKVFDHYHCFIKTLVDDGIFNGLRIDHIDGLYDPTQYLERLRNLVGPEVYIVVEKILQVDEKLPAWPVQGTTGYDFLAYVNNLITWNESEGKLSSFYNALLKDRQPADEKIWDKKSHILHRHMAGELENLKHFLLDLNILDDATLQQIDPESIKATIAEFLIRCPVYRYYGNQMPLENDEAEAIRTIFKNIREYKPELEIVANALEDILLNRTQQDDVAYNDRVLRFYMRCMQFTGPLMAKGVEDTLMYTYNRFVGHNEVGDSPVFFGITTEEFHKRMKDRQQQWPLAMNATATHDTKRGEDVRTRLNVLPELADEWISTVKQWQKLNASKKILGMPDTNDEYFIYQTLIGVYPANDDRFAQRLEEYIVKSLRESKRNSDWASPNDAYEKSTTDFALQLLEREGRFWKSFEKFHKTIADFGIVNSLAQVLLKFTCPGIPDLYQGCELWDFSMVDPDNRRPVDYQQRMQWLTEMEALASEDAPALLEELWQQRNNARIKEWITYTLLHARKENPEAFTEGEYIPLLVEGEYKDYVVAYARRYKKTWYITVAPLHLASLGKMQKKGPLDIRWKDTHIVLPPEVPGDVTDILVNKSGKHTGTLAVKDLFSHVPIAFLKLEHVSQNRGAGILMHITSLPSTYGIGDLGPEAYSFADFLYRSHQAYWQLLPLGPTDAGTQYSPYSAYSSMAGNAMLISPELLVKDNLLTREDASTYILPASDKVNFETLQTQKEKLLEAAWQNFNRNKRDPLQSSFRRFVETESYWLHDFALYVVLKRHHENHCWCDWPEVYRNRNAAALEKFADEHEEAILYVQWLQFIFTRQWKKLKTYCASLDIQLFGDLPFYMCYDSVDVWAHRDIFCLNAEGKMQCIAGVPPDYFNASGQLWGMPVYRWGVLKKQRYQWWIQRLRKNMELYDLLRLDHFRAFAGYWEVPAGEETAIHGKWQRGPGADFFKILRDEFSELPFVAEDLGEITEDVYQLRDAFGLPGMKVLQFAVTDDIGKSMYSPHNFSSDNFIAYTGTHDNNTTAGWFKSDLKKEHIRNLALYAGTSVRENNIHDVLIRLAYSSIAKIVIVPIQDILGLDDQARMNMPGSVNGNWRWRLLPGKITSATEEQLRHWTKVFNRG</sequence>
<organism evidence="12 13">
    <name type="scientific">Ohtaekwangia kribbensis</name>
    <dbReference type="NCBI Taxonomy" id="688913"/>
    <lineage>
        <taxon>Bacteria</taxon>
        <taxon>Pseudomonadati</taxon>
        <taxon>Bacteroidota</taxon>
        <taxon>Cytophagia</taxon>
        <taxon>Cytophagales</taxon>
        <taxon>Fulvivirgaceae</taxon>
        <taxon>Ohtaekwangia</taxon>
    </lineage>
</organism>
<dbReference type="NCBIfam" id="NF011079">
    <property type="entry name" value="PRK14508.1-2"/>
    <property type="match status" value="1"/>
</dbReference>
<dbReference type="InterPro" id="IPR003385">
    <property type="entry name" value="Glyco_hydro_77"/>
</dbReference>
<dbReference type="Pfam" id="PF00128">
    <property type="entry name" value="Alpha-amylase"/>
    <property type="match status" value="1"/>
</dbReference>
<evidence type="ECO:0000256" key="5">
    <source>
        <dbReference type="ARBA" id="ARBA00022676"/>
    </source>
</evidence>
<reference evidence="13" key="1">
    <citation type="journal article" date="2019" name="Int. J. Syst. Evol. Microbiol.">
        <title>The Global Catalogue of Microorganisms (GCM) 10K type strain sequencing project: providing services to taxonomists for standard genome sequencing and annotation.</title>
        <authorList>
            <consortium name="The Broad Institute Genomics Platform"/>
            <consortium name="The Broad Institute Genome Sequencing Center for Infectious Disease"/>
            <person name="Wu L."/>
            <person name="Ma J."/>
        </authorList>
    </citation>
    <scope>NUCLEOTIDE SEQUENCE [LARGE SCALE GENOMIC DNA]</scope>
    <source>
        <strain evidence="13">CCUG 58938</strain>
    </source>
</reference>
<evidence type="ECO:0000256" key="3">
    <source>
        <dbReference type="ARBA" id="ARBA00012560"/>
    </source>
</evidence>
<dbReference type="RefSeq" id="WP_377575518.1">
    <property type="nucleotide sequence ID" value="NZ_JBHTKA010000001.1"/>
</dbReference>
<gene>
    <name evidence="12" type="primary">treY</name>
    <name evidence="12" type="ORF">ACFQ21_04680</name>
</gene>
<keyword evidence="7 10" id="KW-0119">Carbohydrate metabolism</keyword>
<proteinExistence type="inferred from homology"/>
<evidence type="ECO:0000313" key="12">
    <source>
        <dbReference type="EMBL" id="MFD0998586.1"/>
    </source>
</evidence>
<feature type="domain" description="Glycosyl hydrolase family 13 catalytic" evidence="11">
    <location>
        <begin position="16"/>
        <end position="475"/>
    </location>
</feature>